<reference evidence="2" key="2">
    <citation type="submission" date="2020-05" db="UniProtKB">
        <authorList>
            <consortium name="EnsemblMetazoa"/>
        </authorList>
    </citation>
    <scope>IDENTIFICATION</scope>
    <source>
        <strain evidence="2">MINIMUS1</strain>
    </source>
</reference>
<dbReference type="PANTHER" id="PTHR33053">
    <property type="entry name" value="PROTEIN, PUTATIVE-RELATED"/>
    <property type="match status" value="1"/>
</dbReference>
<dbReference type="AlphaFoldDB" id="A0A182VVM0"/>
<evidence type="ECO:0000256" key="1">
    <source>
        <dbReference type="SAM" id="Phobius"/>
    </source>
</evidence>
<dbReference type="VEuPathDB" id="VectorBase:AMIN002115"/>
<dbReference type="PANTHER" id="PTHR33053:SF9">
    <property type="entry name" value="AGAP000105-PA"/>
    <property type="match status" value="1"/>
</dbReference>
<keyword evidence="1" id="KW-0472">Membrane</keyword>
<dbReference type="STRING" id="112268.A0A182VVM0"/>
<reference evidence="3" key="1">
    <citation type="submission" date="2013-03" db="EMBL/GenBank/DDBJ databases">
        <title>The Genome Sequence of Anopheles minimus MINIMUS1.</title>
        <authorList>
            <consortium name="The Broad Institute Genomics Platform"/>
            <person name="Neafsey D.E."/>
            <person name="Walton C."/>
            <person name="Walker B."/>
            <person name="Young S.K."/>
            <person name="Zeng Q."/>
            <person name="Gargeya S."/>
            <person name="Fitzgerald M."/>
            <person name="Haas B."/>
            <person name="Abouelleil A."/>
            <person name="Allen A.W."/>
            <person name="Alvarado L."/>
            <person name="Arachchi H.M."/>
            <person name="Berlin A.M."/>
            <person name="Chapman S.B."/>
            <person name="Gainer-Dewar J."/>
            <person name="Goldberg J."/>
            <person name="Griggs A."/>
            <person name="Gujja S."/>
            <person name="Hansen M."/>
            <person name="Howarth C."/>
            <person name="Imamovic A."/>
            <person name="Ireland A."/>
            <person name="Larimer J."/>
            <person name="McCowan C."/>
            <person name="Murphy C."/>
            <person name="Pearson M."/>
            <person name="Poon T.W."/>
            <person name="Priest M."/>
            <person name="Roberts A."/>
            <person name="Saif S."/>
            <person name="Shea T."/>
            <person name="Sisk P."/>
            <person name="Sykes S."/>
            <person name="Wortman J."/>
            <person name="Nusbaum C."/>
            <person name="Birren B."/>
        </authorList>
    </citation>
    <scope>NUCLEOTIDE SEQUENCE [LARGE SCALE GENOMIC DNA]</scope>
    <source>
        <strain evidence="3">MINIMUS1</strain>
    </source>
</reference>
<organism evidence="2 3">
    <name type="scientific">Anopheles minimus</name>
    <dbReference type="NCBI Taxonomy" id="112268"/>
    <lineage>
        <taxon>Eukaryota</taxon>
        <taxon>Metazoa</taxon>
        <taxon>Ecdysozoa</taxon>
        <taxon>Arthropoda</taxon>
        <taxon>Hexapoda</taxon>
        <taxon>Insecta</taxon>
        <taxon>Pterygota</taxon>
        <taxon>Neoptera</taxon>
        <taxon>Endopterygota</taxon>
        <taxon>Diptera</taxon>
        <taxon>Nematocera</taxon>
        <taxon>Culicoidea</taxon>
        <taxon>Culicidae</taxon>
        <taxon>Anophelinae</taxon>
        <taxon>Anopheles</taxon>
    </lineage>
</organism>
<evidence type="ECO:0000313" key="2">
    <source>
        <dbReference type="EnsemblMetazoa" id="AMIN002115-PA"/>
    </source>
</evidence>
<evidence type="ECO:0000313" key="3">
    <source>
        <dbReference type="Proteomes" id="UP000075920"/>
    </source>
</evidence>
<protein>
    <recommendedName>
        <fullName evidence="4">Transposase domain-containing protein</fullName>
    </recommendedName>
</protein>
<feature type="transmembrane region" description="Helical" evidence="1">
    <location>
        <begin position="20"/>
        <end position="41"/>
    </location>
</feature>
<sequence length="558" mass="64158">KFINLSFCKYNKDVLKLAKILLKVINLIILLNYQLEAVLIVTHKSIMIFKNGPIKQNAVKGLISVLDKRLPNVFPKDPRTFLKNDRVVQIVTMGEGQYWHNGFRECLKQAYPAIHQFNSISIKINIDGLPVYNSSRDEFWPILFNIEEAADLQPMIIGIYSGKGKPSDINLFLNPFVDEMEDVLKHGVMINGHIISVSIRCFICDSPARAFIKGVANFNNQHGCQKCTTVGEYSYLSHCNYFPRMYCIKRTDEGFRSKIYGSHHMRDSPILRLPVNMISDFPVGDALHLIDLGIMKKCLSGWRDGKFGNYRTKWSASEVAEISNLLLQLKMPAEIHRAVRGLDCLSHWKALEFRTFLLYISIVILKPFLSCEVYEHFLLLFCAVTICTSKEYTHFLDLAHSLLLHYIECYGDIYGEDFITSNVHNLSHLVDDVKSFGILPNFSAYPFESKLFQIKHLIRSGHLPLTQIAKRINEINKFADQNISTRSSKLKLQKPIFENNVVGSESNRNNETRYACIKFEEFCLKNDGANKWFLTRNNEIVEFKYVLHSNSMILLNGE</sequence>
<keyword evidence="3" id="KW-1185">Reference proteome</keyword>
<name>A0A182VVM0_9DIPT</name>
<dbReference type="EnsemblMetazoa" id="AMIN002115-RA">
    <property type="protein sequence ID" value="AMIN002115-PA"/>
    <property type="gene ID" value="AMIN002115"/>
</dbReference>
<keyword evidence="1" id="KW-1133">Transmembrane helix</keyword>
<evidence type="ECO:0008006" key="4">
    <source>
        <dbReference type="Google" id="ProtNLM"/>
    </source>
</evidence>
<accession>A0A182VVM0</accession>
<proteinExistence type="predicted"/>
<dbReference type="Proteomes" id="UP000075920">
    <property type="component" value="Unassembled WGS sequence"/>
</dbReference>
<keyword evidence="1" id="KW-0812">Transmembrane</keyword>